<dbReference type="EMBL" id="SYVV01000072">
    <property type="protein sequence ID" value="TKG26559.1"/>
    <property type="molecule type" value="Genomic_DNA"/>
</dbReference>
<accession>A0A2N7NFA1</accession>
<dbReference type="RefSeq" id="WP_102258149.1">
    <property type="nucleotide sequence ID" value="NZ_MDBP01000059.1"/>
</dbReference>
<dbReference type="AlphaFoldDB" id="A0A2N7NFA1"/>
<organism evidence="1 3">
    <name type="scientific">Vibrio tasmaniensis</name>
    <dbReference type="NCBI Taxonomy" id="212663"/>
    <lineage>
        <taxon>Bacteria</taxon>
        <taxon>Pseudomonadati</taxon>
        <taxon>Pseudomonadota</taxon>
        <taxon>Gammaproteobacteria</taxon>
        <taxon>Vibrionales</taxon>
        <taxon>Vibrionaceae</taxon>
        <taxon>Vibrio</taxon>
    </lineage>
</organism>
<gene>
    <name evidence="1" type="ORF">BCS92_19560</name>
    <name evidence="2" type="ORF">FC057_24335</name>
</gene>
<protein>
    <submittedName>
        <fullName evidence="1">Nucleotide pyrophosphohydrolase</fullName>
    </submittedName>
</protein>
<evidence type="ECO:0000313" key="1">
    <source>
        <dbReference type="EMBL" id="PMP11765.1"/>
    </source>
</evidence>
<reference evidence="1" key="2">
    <citation type="submission" date="2016-07" db="EMBL/GenBank/DDBJ databases">
        <authorList>
            <person name="Wan K."/>
            <person name="Booth B."/>
            <person name="Spirohn K."/>
            <person name="Hao T."/>
            <person name="Hu Y."/>
            <person name="Calderwood M."/>
            <person name="Hill D."/>
            <person name="Mohr S."/>
            <person name="Vidal M."/>
            <person name="Celniker S."/>
            <person name="Perrimon N."/>
        </authorList>
    </citation>
    <scope>NUCLEOTIDE SEQUENCE</scope>
    <source>
        <strain evidence="1">10N.222.48.A2</strain>
    </source>
</reference>
<dbReference type="Proteomes" id="UP000235579">
    <property type="component" value="Unassembled WGS sequence"/>
</dbReference>
<reference evidence="3" key="1">
    <citation type="submission" date="2016-07" db="EMBL/GenBank/DDBJ databases">
        <title>Nontailed viruses are major unrecognized killers of bacteria in the ocean.</title>
        <authorList>
            <person name="Kauffman K."/>
            <person name="Hussain F."/>
            <person name="Yang J."/>
            <person name="Arevalo P."/>
            <person name="Brown J."/>
            <person name="Cutler M."/>
            <person name="Kelly L."/>
            <person name="Polz M.F."/>
        </authorList>
    </citation>
    <scope>NUCLEOTIDE SEQUENCE [LARGE SCALE GENOMIC DNA]</scope>
    <source>
        <strain evidence="3">10N.222.48.A2</strain>
    </source>
</reference>
<reference evidence="2 4" key="4">
    <citation type="submission" date="2019-04" db="EMBL/GenBank/DDBJ databases">
        <title>A reverse ecology approach based on a biological definition of microbial populations.</title>
        <authorList>
            <person name="Arevalo P."/>
            <person name="Vaninsberghe D."/>
            <person name="Elsherbini J."/>
            <person name="Gore J."/>
            <person name="Polz M."/>
        </authorList>
    </citation>
    <scope>NUCLEOTIDE SEQUENCE [LARGE SCALE GENOMIC DNA]</scope>
    <source>
        <strain evidence="2 4">10N.222.45.A8</strain>
    </source>
</reference>
<dbReference type="Gene3D" id="1.10.287.1080">
    <property type="entry name" value="MazG-like"/>
    <property type="match status" value="1"/>
</dbReference>
<proteinExistence type="predicted"/>
<keyword evidence="1" id="KW-0378">Hydrolase</keyword>
<dbReference type="GO" id="GO:0016787">
    <property type="term" value="F:hydrolase activity"/>
    <property type="evidence" value="ECO:0007669"/>
    <property type="project" value="UniProtKB-KW"/>
</dbReference>
<name>A0A2N7NFA1_9VIBR</name>
<dbReference type="Proteomes" id="UP000308018">
    <property type="component" value="Unassembled WGS sequence"/>
</dbReference>
<comment type="caution">
    <text evidence="1">The sequence shown here is derived from an EMBL/GenBank/DDBJ whole genome shotgun (WGS) entry which is preliminary data.</text>
</comment>
<evidence type="ECO:0000313" key="4">
    <source>
        <dbReference type="Proteomes" id="UP000308018"/>
    </source>
</evidence>
<dbReference type="SUPFAM" id="SSF101386">
    <property type="entry name" value="all-alpha NTP pyrophosphatases"/>
    <property type="match status" value="1"/>
</dbReference>
<reference evidence="1" key="3">
    <citation type="journal article" date="2018" name="Nature">
        <title>A major lineage of non-tailed dsDNA viruses as unrecognized killers of marine bacteria.</title>
        <authorList>
            <person name="Kauffman K.M."/>
            <person name="Hussain F.A."/>
            <person name="Yang J."/>
            <person name="Arevalo P."/>
            <person name="Brown J.M."/>
            <person name="Chang W.K."/>
            <person name="VanInsberghe D."/>
            <person name="Elsherbini J."/>
            <person name="Sharma R.S."/>
            <person name="Cutler M.B."/>
            <person name="Kelly L."/>
            <person name="Polz M.F."/>
        </authorList>
    </citation>
    <scope>NUCLEOTIDE SEQUENCE</scope>
    <source>
        <strain evidence="1">10N.222.48.A2</strain>
    </source>
</reference>
<dbReference type="EMBL" id="MDBP01000059">
    <property type="protein sequence ID" value="PMP11765.1"/>
    <property type="molecule type" value="Genomic_DNA"/>
</dbReference>
<evidence type="ECO:0000313" key="2">
    <source>
        <dbReference type="EMBL" id="TKG26559.1"/>
    </source>
</evidence>
<evidence type="ECO:0000313" key="3">
    <source>
        <dbReference type="Proteomes" id="UP000235579"/>
    </source>
</evidence>
<sequence length="114" mass="13065">MSLTLKEICKRQKQFDKQTSIKGKSFYTDIDGTNLQELEHLIVCMLGELGEFSNLTKKIVRGDKSLNDSKSDLDEELVDTFIYLIKIANQFDVDLEKGFLNKLAKNQKRFGGLE</sequence>